<gene>
    <name evidence="1" type="ORF">HMPREF1090_01305</name>
</gene>
<organism evidence="1 2">
    <name type="scientific">[Clostridium] clostridioforme 90A8</name>
    <dbReference type="NCBI Taxonomy" id="999408"/>
    <lineage>
        <taxon>Bacteria</taxon>
        <taxon>Bacillati</taxon>
        <taxon>Bacillota</taxon>
        <taxon>Clostridia</taxon>
        <taxon>Lachnospirales</taxon>
        <taxon>Lachnospiraceae</taxon>
        <taxon>Enterocloster</taxon>
    </lineage>
</organism>
<dbReference type="Pfam" id="PF20323">
    <property type="entry name" value="DUF6618"/>
    <property type="match status" value="1"/>
</dbReference>
<dbReference type="InterPro" id="IPR046726">
    <property type="entry name" value="DUF6618"/>
</dbReference>
<evidence type="ECO:0000313" key="2">
    <source>
        <dbReference type="Proteomes" id="UP000013085"/>
    </source>
</evidence>
<dbReference type="PATRIC" id="fig|999408.3.peg.1396"/>
<dbReference type="EMBL" id="AGYR01000010">
    <property type="protein sequence ID" value="ENZ18423.1"/>
    <property type="molecule type" value="Genomic_DNA"/>
</dbReference>
<reference evidence="1 2" key="1">
    <citation type="submission" date="2013-01" db="EMBL/GenBank/DDBJ databases">
        <title>The Genome Sequence of Clostridium clostridioforme 90A8.</title>
        <authorList>
            <consortium name="The Broad Institute Genome Sequencing Platform"/>
            <person name="Earl A."/>
            <person name="Ward D."/>
            <person name="Feldgarden M."/>
            <person name="Gevers D."/>
            <person name="Courvalin P."/>
            <person name="Lambert T."/>
            <person name="Walker B."/>
            <person name="Young S.K."/>
            <person name="Zeng Q."/>
            <person name="Gargeya S."/>
            <person name="Fitzgerald M."/>
            <person name="Haas B."/>
            <person name="Abouelleil A."/>
            <person name="Alvarado L."/>
            <person name="Arachchi H.M."/>
            <person name="Berlin A.M."/>
            <person name="Chapman S.B."/>
            <person name="Dewar J."/>
            <person name="Goldberg J."/>
            <person name="Griggs A."/>
            <person name="Gujja S."/>
            <person name="Hansen M."/>
            <person name="Howarth C."/>
            <person name="Imamovic A."/>
            <person name="Larimer J."/>
            <person name="McCowan C."/>
            <person name="Murphy C."/>
            <person name="Neiman D."/>
            <person name="Pearson M."/>
            <person name="Priest M."/>
            <person name="Roberts A."/>
            <person name="Saif S."/>
            <person name="Shea T."/>
            <person name="Sisk P."/>
            <person name="Sykes S."/>
            <person name="Wortman J."/>
            <person name="Nusbaum C."/>
            <person name="Birren B."/>
        </authorList>
    </citation>
    <scope>NUCLEOTIDE SEQUENCE [LARGE SCALE GENOMIC DNA]</scope>
    <source>
        <strain evidence="1 2">90A8</strain>
    </source>
</reference>
<dbReference type="HOGENOM" id="CLU_2218471_0_0_9"/>
<dbReference type="Proteomes" id="UP000013085">
    <property type="component" value="Unassembled WGS sequence"/>
</dbReference>
<dbReference type="AlphaFoldDB" id="A0A0E2HEY6"/>
<proteinExistence type="predicted"/>
<evidence type="ECO:0000313" key="1">
    <source>
        <dbReference type="EMBL" id="ENZ18423.1"/>
    </source>
</evidence>
<name>A0A0E2HEY6_9FIRM</name>
<protein>
    <submittedName>
        <fullName evidence="1">Uncharacterized protein</fullName>
    </submittedName>
</protein>
<accession>A0A0E2HEY6</accession>
<comment type="caution">
    <text evidence="1">The sequence shown here is derived from an EMBL/GenBank/DDBJ whole genome shotgun (WGS) entry which is preliminary data.</text>
</comment>
<dbReference type="RefSeq" id="WP_002595275.1">
    <property type="nucleotide sequence ID" value="NZ_KB851009.1"/>
</dbReference>
<sequence length="106" mass="12298">MEFTYLCKWHAGTTAESWIGTICPLMPFDCTDYEITSHGSCFYLVIGEHCYSKYIYIPTWNIAMDISSMEDRFWNQEHLMRNHPELSPVDVISIVEALAAIKKHTC</sequence>